<dbReference type="Pfam" id="PF14559">
    <property type="entry name" value="TPR_19"/>
    <property type="match status" value="1"/>
</dbReference>
<dbReference type="RefSeq" id="WP_141648697.1">
    <property type="nucleotide sequence ID" value="NZ_VIFM01000341.1"/>
</dbReference>
<sequence length="528" mass="56573">MTTRVKGRAETSPADDEFLQQLQRGGELLAANKVIEAKEFLERAHQLQPRNEKAQNLLGLCYFKLGLFDRAAELYEMLVRDNPVDPTLRVNLGLVYLKTNALQRAVREFETATDLSPEHQKAQNYLGLALAQMGEYGRAREHFLLAGSDQMADKMSRAIAGENYSRPTPAPVSPPARPEMPPPVPVPPPAREVAPPPPAVGAAPRDEEIRFAEDEGPSALSDSDGEGGPVLTAAPEETVDLEEETPAATAPTPSSDEAPRDAATVPTPVPLTKLQLTKVAARGADAALTEKAAAAPRRGVSGASAPEATGTPVSTAPLLSELAPSLSLDDERGGRPFVLGEGRFSVAVDGELLTRLDGVVALRGQLAFQPEMKRFRGRATDKPFGEGPSRMVRAKGHGVLHLEPAERRTFLVVDLGEDSAYFRDENVFAFEEPVMFENGRVPSDIAPDLDLVHLRGQGQVLLSLPGPLRSVQVRPDAPVTVPLTHLVGWQGNLTPRVVPLLKSPAGESLRTAVELGGEGFALIALGVR</sequence>
<protein>
    <submittedName>
        <fullName evidence="3">Tetratricopeptide repeat protein</fullName>
    </submittedName>
</protein>
<keyword evidence="4" id="KW-1185">Reference proteome</keyword>
<reference evidence="3 4" key="1">
    <citation type="submission" date="2019-06" db="EMBL/GenBank/DDBJ databases">
        <authorList>
            <person name="Livingstone P."/>
            <person name="Whitworth D."/>
        </authorList>
    </citation>
    <scope>NUCLEOTIDE SEQUENCE [LARGE SCALE GENOMIC DNA]</scope>
    <source>
        <strain evidence="3 4">AM401</strain>
    </source>
</reference>
<dbReference type="SMART" id="SM00028">
    <property type="entry name" value="TPR"/>
    <property type="match status" value="3"/>
</dbReference>
<evidence type="ECO:0000256" key="2">
    <source>
        <dbReference type="SAM" id="MobiDB-lite"/>
    </source>
</evidence>
<name>A0A540WKE9_9BACT</name>
<accession>A0A540WKE9</accession>
<dbReference type="SUPFAM" id="SSF51219">
    <property type="entry name" value="TRAP-like"/>
    <property type="match status" value="1"/>
</dbReference>
<dbReference type="PROSITE" id="PS50005">
    <property type="entry name" value="TPR"/>
    <property type="match status" value="2"/>
</dbReference>
<organism evidence="3 4">
    <name type="scientific">Myxococcus llanfairpwllgwyngyllgogerychwyrndrobwllllantysiliogogogochensis</name>
    <dbReference type="NCBI Taxonomy" id="2590453"/>
    <lineage>
        <taxon>Bacteria</taxon>
        <taxon>Pseudomonadati</taxon>
        <taxon>Myxococcota</taxon>
        <taxon>Myxococcia</taxon>
        <taxon>Myxococcales</taxon>
        <taxon>Cystobacterineae</taxon>
        <taxon>Myxococcaceae</taxon>
        <taxon>Myxococcus</taxon>
    </lineage>
</organism>
<feature type="repeat" description="TPR" evidence="1">
    <location>
        <begin position="86"/>
        <end position="119"/>
    </location>
</feature>
<dbReference type="EMBL" id="VIFM01000341">
    <property type="protein sequence ID" value="TQF09478.1"/>
    <property type="molecule type" value="Genomic_DNA"/>
</dbReference>
<proteinExistence type="predicted"/>
<dbReference type="Gene3D" id="1.25.40.10">
    <property type="entry name" value="Tetratricopeptide repeat domain"/>
    <property type="match status" value="1"/>
</dbReference>
<feature type="compositionally biased region" description="Pro residues" evidence="2">
    <location>
        <begin position="168"/>
        <end position="199"/>
    </location>
</feature>
<feature type="region of interest" description="Disordered" evidence="2">
    <location>
        <begin position="161"/>
        <end position="203"/>
    </location>
</feature>
<dbReference type="Gene3D" id="3.60.160.10">
    <property type="entry name" value="Mitochondrial biogenesis AIM24"/>
    <property type="match status" value="1"/>
</dbReference>
<dbReference type="AlphaFoldDB" id="A0A540WKE9"/>
<keyword evidence="1" id="KW-0802">TPR repeat</keyword>
<dbReference type="InterPro" id="IPR019734">
    <property type="entry name" value="TPR_rpt"/>
</dbReference>
<dbReference type="InterPro" id="IPR002838">
    <property type="entry name" value="AIM24"/>
</dbReference>
<dbReference type="PANTHER" id="PTHR12558">
    <property type="entry name" value="CELL DIVISION CYCLE 16,23,27"/>
    <property type="match status" value="1"/>
</dbReference>
<feature type="region of interest" description="Disordered" evidence="2">
    <location>
        <begin position="290"/>
        <end position="317"/>
    </location>
</feature>
<feature type="repeat" description="TPR" evidence="1">
    <location>
        <begin position="52"/>
        <end position="85"/>
    </location>
</feature>
<evidence type="ECO:0000256" key="1">
    <source>
        <dbReference type="PROSITE-ProRule" id="PRU00339"/>
    </source>
</evidence>
<dbReference type="InterPro" id="IPR011990">
    <property type="entry name" value="TPR-like_helical_dom_sf"/>
</dbReference>
<dbReference type="OrthoDB" id="5507417at2"/>
<evidence type="ECO:0000313" key="3">
    <source>
        <dbReference type="EMBL" id="TQF09478.1"/>
    </source>
</evidence>
<comment type="caution">
    <text evidence="3">The sequence shown here is derived from an EMBL/GenBank/DDBJ whole genome shotgun (WGS) entry which is preliminary data.</text>
</comment>
<gene>
    <name evidence="3" type="ORF">FJV41_44410</name>
</gene>
<feature type="region of interest" description="Disordered" evidence="2">
    <location>
        <begin position="237"/>
        <end position="269"/>
    </location>
</feature>
<dbReference type="Pfam" id="PF01987">
    <property type="entry name" value="AIM24"/>
    <property type="match status" value="1"/>
</dbReference>
<dbReference type="InterPro" id="IPR016031">
    <property type="entry name" value="Trp_RNA-bd_attenuator-like_dom"/>
</dbReference>
<evidence type="ECO:0000313" key="4">
    <source>
        <dbReference type="Proteomes" id="UP000315369"/>
    </source>
</evidence>
<dbReference type="PANTHER" id="PTHR12558:SF13">
    <property type="entry name" value="CELL DIVISION CYCLE PROTEIN 27 HOMOLOG"/>
    <property type="match status" value="1"/>
</dbReference>
<dbReference type="Proteomes" id="UP000315369">
    <property type="component" value="Unassembled WGS sequence"/>
</dbReference>
<dbReference type="Pfam" id="PF13432">
    <property type="entry name" value="TPR_16"/>
    <property type="match status" value="1"/>
</dbReference>
<dbReference type="SUPFAM" id="SSF48452">
    <property type="entry name" value="TPR-like"/>
    <property type="match status" value="1"/>
</dbReference>
<dbReference type="InterPro" id="IPR036983">
    <property type="entry name" value="AIM24_sf"/>
</dbReference>